<accession>A0A498R195</accession>
<name>A0A498R195_9FIRM</name>
<sequence>MADKKKTVEELVFLDLYYHPEHTWVRVEGDIVLAGITDFAQDQLGDIVFLELPSVGDTFAKDDVFGQAESTKSVSALYMPISGEVFAVNDNAEESPDLVNKDCYGEGWMLKVKPRDLEELKELLSREEYLDLLKES</sequence>
<dbReference type="PANTHER" id="PTHR11715">
    <property type="entry name" value="GLYCINE CLEAVAGE SYSTEM H PROTEIN"/>
    <property type="match status" value="1"/>
</dbReference>
<dbReference type="GO" id="GO:0005829">
    <property type="term" value="C:cytosol"/>
    <property type="evidence" value="ECO:0007669"/>
    <property type="project" value="TreeGrafter"/>
</dbReference>
<evidence type="ECO:0000256" key="4">
    <source>
        <dbReference type="PIRSR" id="PIRSR617453-50"/>
    </source>
</evidence>
<keyword evidence="7" id="KW-1185">Reference proteome</keyword>
<evidence type="ECO:0000259" key="5">
    <source>
        <dbReference type="PROSITE" id="PS50968"/>
    </source>
</evidence>
<evidence type="ECO:0000256" key="1">
    <source>
        <dbReference type="ARBA" id="ARBA00009249"/>
    </source>
</evidence>
<dbReference type="PANTHER" id="PTHR11715:SF3">
    <property type="entry name" value="GLYCINE CLEAVAGE SYSTEM H PROTEIN-RELATED"/>
    <property type="match status" value="1"/>
</dbReference>
<dbReference type="AlphaFoldDB" id="A0A498R195"/>
<dbReference type="PROSITE" id="PS50968">
    <property type="entry name" value="BIOTINYL_LIPOYL"/>
    <property type="match status" value="1"/>
</dbReference>
<evidence type="ECO:0000256" key="2">
    <source>
        <dbReference type="ARBA" id="ARBA00022823"/>
    </source>
</evidence>
<gene>
    <name evidence="3" type="primary">gcvH</name>
    <name evidence="6" type="ORF">LUCI_0131</name>
</gene>
<dbReference type="GO" id="GO:0005960">
    <property type="term" value="C:glycine cleavage complex"/>
    <property type="evidence" value="ECO:0007669"/>
    <property type="project" value="InterPro"/>
</dbReference>
<dbReference type="InterPro" id="IPR011053">
    <property type="entry name" value="Single_hybrid_motif"/>
</dbReference>
<dbReference type="InterPro" id="IPR002930">
    <property type="entry name" value="GCV_H"/>
</dbReference>
<dbReference type="RefSeq" id="WP_122625936.1">
    <property type="nucleotide sequence ID" value="NZ_UPPP01000051.1"/>
</dbReference>
<dbReference type="NCBIfam" id="NF002270">
    <property type="entry name" value="PRK01202.1"/>
    <property type="match status" value="1"/>
</dbReference>
<evidence type="ECO:0000313" key="6">
    <source>
        <dbReference type="EMBL" id="VBB04925.1"/>
    </source>
</evidence>
<organism evidence="6 7">
    <name type="scientific">Lucifera butyrica</name>
    <dbReference type="NCBI Taxonomy" id="1351585"/>
    <lineage>
        <taxon>Bacteria</taxon>
        <taxon>Bacillati</taxon>
        <taxon>Bacillota</taxon>
        <taxon>Negativicutes</taxon>
        <taxon>Veillonellales</taxon>
        <taxon>Veillonellaceae</taxon>
        <taxon>Lucifera</taxon>
    </lineage>
</organism>
<comment type="subunit">
    <text evidence="3">The glycine cleavage system is composed of four proteins: P, T, L and H.</text>
</comment>
<dbReference type="HAMAP" id="MF_00272">
    <property type="entry name" value="GcvH"/>
    <property type="match status" value="1"/>
</dbReference>
<comment type="cofactor">
    <cofactor evidence="3">
        <name>(R)-lipoate</name>
        <dbReference type="ChEBI" id="CHEBI:83088"/>
    </cofactor>
    <text evidence="3">Binds 1 lipoyl cofactor covalently.</text>
</comment>
<comment type="similarity">
    <text evidence="1 3">Belongs to the GcvH family.</text>
</comment>
<dbReference type="NCBIfam" id="TIGR00527">
    <property type="entry name" value="gcvH"/>
    <property type="match status" value="1"/>
</dbReference>
<dbReference type="InterPro" id="IPR033753">
    <property type="entry name" value="GCV_H/Fam206"/>
</dbReference>
<dbReference type="InterPro" id="IPR017453">
    <property type="entry name" value="GCV_H_sub"/>
</dbReference>
<dbReference type="PROSITE" id="PS00189">
    <property type="entry name" value="LIPOYL"/>
    <property type="match status" value="1"/>
</dbReference>
<evidence type="ECO:0000313" key="7">
    <source>
        <dbReference type="Proteomes" id="UP000277811"/>
    </source>
</evidence>
<dbReference type="Gene3D" id="2.40.50.100">
    <property type="match status" value="1"/>
</dbReference>
<dbReference type="Pfam" id="PF01597">
    <property type="entry name" value="GCV_H"/>
    <property type="match status" value="1"/>
</dbReference>
<dbReference type="Proteomes" id="UP000277811">
    <property type="component" value="Unassembled WGS sequence"/>
</dbReference>
<keyword evidence="2 3" id="KW-0450">Lipoyl</keyword>
<dbReference type="InterPro" id="IPR003016">
    <property type="entry name" value="2-oxoA_DH_lipoyl-BS"/>
</dbReference>
<feature type="modified residue" description="N6-lipoyllysine" evidence="3 4">
    <location>
        <position position="72"/>
    </location>
</feature>
<comment type="function">
    <text evidence="3">The glycine cleavage system catalyzes the degradation of glycine. The H protein shuttles the methylamine group of glycine from the P protein to the T protein.</text>
</comment>
<dbReference type="OrthoDB" id="9796712at2"/>
<reference evidence="6 7" key="1">
    <citation type="submission" date="2018-06" db="EMBL/GenBank/DDBJ databases">
        <authorList>
            <person name="Strepis N."/>
        </authorList>
    </citation>
    <scope>NUCLEOTIDE SEQUENCE [LARGE SCALE GENOMIC DNA]</scope>
    <source>
        <strain evidence="6">LUCI</strain>
    </source>
</reference>
<dbReference type="CDD" id="cd06848">
    <property type="entry name" value="GCS_H"/>
    <property type="match status" value="1"/>
</dbReference>
<feature type="domain" description="Lipoyl-binding" evidence="5">
    <location>
        <begin position="31"/>
        <end position="113"/>
    </location>
</feature>
<dbReference type="EMBL" id="UPPP01000051">
    <property type="protein sequence ID" value="VBB04925.1"/>
    <property type="molecule type" value="Genomic_DNA"/>
</dbReference>
<dbReference type="InterPro" id="IPR000089">
    <property type="entry name" value="Biotin_lipoyl"/>
</dbReference>
<dbReference type="GO" id="GO:0019464">
    <property type="term" value="P:glycine decarboxylation via glycine cleavage system"/>
    <property type="evidence" value="ECO:0007669"/>
    <property type="project" value="UniProtKB-UniRule"/>
</dbReference>
<evidence type="ECO:0000256" key="3">
    <source>
        <dbReference type="HAMAP-Rule" id="MF_00272"/>
    </source>
</evidence>
<protein>
    <recommendedName>
        <fullName evidence="3">Glycine cleavage system H protein</fullName>
    </recommendedName>
</protein>
<dbReference type="GO" id="GO:0009249">
    <property type="term" value="P:protein lipoylation"/>
    <property type="evidence" value="ECO:0007669"/>
    <property type="project" value="TreeGrafter"/>
</dbReference>
<dbReference type="SUPFAM" id="SSF51230">
    <property type="entry name" value="Single hybrid motif"/>
    <property type="match status" value="1"/>
</dbReference>
<proteinExistence type="inferred from homology"/>